<dbReference type="Gene3D" id="3.20.20.80">
    <property type="entry name" value="Glycosidases"/>
    <property type="match status" value="1"/>
</dbReference>
<dbReference type="GO" id="GO:0005576">
    <property type="term" value="C:extracellular region"/>
    <property type="evidence" value="ECO:0007669"/>
    <property type="project" value="InterPro"/>
</dbReference>
<protein>
    <recommendedName>
        <fullName evidence="3">Chitin-binding type-2 domain-containing protein</fullName>
    </recommendedName>
</protein>
<dbReference type="SMART" id="SM00494">
    <property type="entry name" value="ChtBD2"/>
    <property type="match status" value="1"/>
</dbReference>
<reference evidence="4 5" key="2">
    <citation type="journal article" date="2008" name="Bioinformatics">
        <title>Assembly reconciliation.</title>
        <authorList>
            <person name="Zimin A.V."/>
            <person name="Smith D.R."/>
            <person name="Sutton G."/>
            <person name="Yorke J.A."/>
        </authorList>
    </citation>
    <scope>NUCLEOTIDE SEQUENCE [LARGE SCALE GENOMIC DNA]</scope>
    <source>
        <strain evidence="4 5">TSC#14021-0224.01</strain>
    </source>
</reference>
<feature type="compositionally biased region" description="Polar residues" evidence="1">
    <location>
        <begin position="79"/>
        <end position="96"/>
    </location>
</feature>
<dbReference type="AlphaFoldDB" id="B3NI35"/>
<evidence type="ECO:0000259" key="3">
    <source>
        <dbReference type="PROSITE" id="PS50940"/>
    </source>
</evidence>
<feature type="compositionally biased region" description="Low complexity" evidence="1">
    <location>
        <begin position="97"/>
        <end position="113"/>
    </location>
</feature>
<evidence type="ECO:0000256" key="2">
    <source>
        <dbReference type="SAM" id="SignalP"/>
    </source>
</evidence>
<feature type="region of interest" description="Disordered" evidence="1">
    <location>
        <begin position="79"/>
        <end position="113"/>
    </location>
</feature>
<feature type="domain" description="Chitin-binding type-2" evidence="3">
    <location>
        <begin position="124"/>
        <end position="171"/>
    </location>
</feature>
<dbReference type="PROSITE" id="PS50940">
    <property type="entry name" value="CHIT_BIND_II"/>
    <property type="match status" value="1"/>
</dbReference>
<evidence type="ECO:0000313" key="5">
    <source>
        <dbReference type="Proteomes" id="UP000008711"/>
    </source>
</evidence>
<accession>B3NI35</accession>
<keyword evidence="5" id="KW-1185">Reference proteome</keyword>
<keyword evidence="2" id="KW-0732">Signal</keyword>
<dbReference type="eggNOG" id="ENOG502TCEH">
    <property type="taxonomic scope" value="Eukaryota"/>
</dbReference>
<dbReference type="EMBL" id="CH954178">
    <property type="protein sequence ID" value="EDV52121.2"/>
    <property type="molecule type" value="Genomic_DNA"/>
</dbReference>
<name>B3NI35_DROER</name>
<feature type="signal peptide" evidence="2">
    <location>
        <begin position="1"/>
        <end position="22"/>
    </location>
</feature>
<dbReference type="OrthoDB" id="7868968at2759"/>
<evidence type="ECO:0000256" key="1">
    <source>
        <dbReference type="SAM" id="MobiDB-lite"/>
    </source>
</evidence>
<dbReference type="InterPro" id="IPR036508">
    <property type="entry name" value="Chitin-bd_dom_sf"/>
</dbReference>
<dbReference type="SUPFAM" id="SSF57625">
    <property type="entry name" value="Invertebrate chitin-binding proteins"/>
    <property type="match status" value="1"/>
</dbReference>
<dbReference type="InterPro" id="IPR002557">
    <property type="entry name" value="Chitin-bd_dom"/>
</dbReference>
<organism evidence="4 5">
    <name type="scientific">Drosophila erecta</name>
    <name type="common">Fruit fly</name>
    <dbReference type="NCBI Taxonomy" id="7220"/>
    <lineage>
        <taxon>Eukaryota</taxon>
        <taxon>Metazoa</taxon>
        <taxon>Ecdysozoa</taxon>
        <taxon>Arthropoda</taxon>
        <taxon>Hexapoda</taxon>
        <taxon>Insecta</taxon>
        <taxon>Pterygota</taxon>
        <taxon>Neoptera</taxon>
        <taxon>Endopterygota</taxon>
        <taxon>Diptera</taxon>
        <taxon>Brachycera</taxon>
        <taxon>Muscomorpha</taxon>
        <taxon>Ephydroidea</taxon>
        <taxon>Drosophilidae</taxon>
        <taxon>Drosophila</taxon>
        <taxon>Sophophora</taxon>
    </lineage>
</organism>
<dbReference type="Pfam" id="PF01607">
    <property type="entry name" value="CBM_14"/>
    <property type="match status" value="1"/>
</dbReference>
<dbReference type="KEGG" id="der:6544561"/>
<sequence length="184" mass="20325">MWQLSLVLACLLPGYPWLQVQAVFLEECKGVIINKVANENQECSEFVHCDGDDSYYCNGDCREAVECYATVAITPVTTSRPAETTTERAPSQEPVNTTSTLASATPSTTTVAPTSTPFPSADVYVICKTSRRNGVYPYPANSHYYYQCISGFLLLQQCPQNFHFDGTQGQCVATKPNRSWGLRL</sequence>
<dbReference type="HOGENOM" id="CLU_1016591_0_0_1"/>
<proteinExistence type="predicted"/>
<feature type="chain" id="PRO_5006455356" description="Chitin-binding type-2 domain-containing protein" evidence="2">
    <location>
        <begin position="23"/>
        <end position="184"/>
    </location>
</feature>
<dbReference type="Proteomes" id="UP000008711">
    <property type="component" value="Unassembled WGS sequence"/>
</dbReference>
<evidence type="ECO:0000313" key="4">
    <source>
        <dbReference type="EMBL" id="EDV52121.2"/>
    </source>
</evidence>
<dbReference type="GO" id="GO:0008061">
    <property type="term" value="F:chitin binding"/>
    <property type="evidence" value="ECO:0007669"/>
    <property type="project" value="InterPro"/>
</dbReference>
<reference evidence="4 5" key="1">
    <citation type="journal article" date="2007" name="Nature">
        <title>Evolution of genes and genomes on the Drosophila phylogeny.</title>
        <authorList>
            <consortium name="Drosophila 12 Genomes Consortium"/>
            <person name="Clark A.G."/>
            <person name="Eisen M.B."/>
            <person name="Smith D.R."/>
            <person name="Bergman C.M."/>
            <person name="Oliver B."/>
            <person name="Markow T.A."/>
            <person name="Kaufman T.C."/>
            <person name="Kellis M."/>
            <person name="Gelbart W."/>
            <person name="Iyer V.N."/>
            <person name="Pollard D.A."/>
            <person name="Sackton T.B."/>
            <person name="Larracuente A.M."/>
            <person name="Singh N.D."/>
            <person name="Abad J.P."/>
            <person name="Abt D.N."/>
            <person name="Adryan B."/>
            <person name="Aguade M."/>
            <person name="Akashi H."/>
            <person name="Anderson W.W."/>
            <person name="Aquadro C.F."/>
            <person name="Ardell D.H."/>
            <person name="Arguello R."/>
            <person name="Artieri C.G."/>
            <person name="Barbash D.A."/>
            <person name="Barker D."/>
            <person name="Barsanti P."/>
            <person name="Batterham P."/>
            <person name="Batzoglou S."/>
            <person name="Begun D."/>
            <person name="Bhutkar A."/>
            <person name="Blanco E."/>
            <person name="Bosak S.A."/>
            <person name="Bradley R.K."/>
            <person name="Brand A.D."/>
            <person name="Brent M.R."/>
            <person name="Brooks A.N."/>
            <person name="Brown R.H."/>
            <person name="Butlin R.K."/>
            <person name="Caggese C."/>
            <person name="Calvi B.R."/>
            <person name="Bernardo de Carvalho A."/>
            <person name="Caspi A."/>
            <person name="Castrezana S."/>
            <person name="Celniker S.E."/>
            <person name="Chang J.L."/>
            <person name="Chapple C."/>
            <person name="Chatterji S."/>
            <person name="Chinwalla A."/>
            <person name="Civetta A."/>
            <person name="Clifton S.W."/>
            <person name="Comeron J.M."/>
            <person name="Costello J.C."/>
            <person name="Coyne J.A."/>
            <person name="Daub J."/>
            <person name="David R.G."/>
            <person name="Delcher A.L."/>
            <person name="Delehaunty K."/>
            <person name="Do C.B."/>
            <person name="Ebling H."/>
            <person name="Edwards K."/>
            <person name="Eickbush T."/>
            <person name="Evans J.D."/>
            <person name="Filipski A."/>
            <person name="Findeiss S."/>
            <person name="Freyhult E."/>
            <person name="Fulton L."/>
            <person name="Fulton R."/>
            <person name="Garcia A.C."/>
            <person name="Gardiner A."/>
            <person name="Garfield D.A."/>
            <person name="Garvin B.E."/>
            <person name="Gibson G."/>
            <person name="Gilbert D."/>
            <person name="Gnerre S."/>
            <person name="Godfrey J."/>
            <person name="Good R."/>
            <person name="Gotea V."/>
            <person name="Gravely B."/>
            <person name="Greenberg A.J."/>
            <person name="Griffiths-Jones S."/>
            <person name="Gross S."/>
            <person name="Guigo R."/>
            <person name="Gustafson E.A."/>
            <person name="Haerty W."/>
            <person name="Hahn M.W."/>
            <person name="Halligan D.L."/>
            <person name="Halpern A.L."/>
            <person name="Halter G.M."/>
            <person name="Han M.V."/>
            <person name="Heger A."/>
            <person name="Hillier L."/>
            <person name="Hinrichs A.S."/>
            <person name="Holmes I."/>
            <person name="Hoskins R.A."/>
            <person name="Hubisz M.J."/>
            <person name="Hultmark D."/>
            <person name="Huntley M.A."/>
            <person name="Jaffe D.B."/>
            <person name="Jagadeeshan S."/>
            <person name="Jeck W.R."/>
            <person name="Johnson J."/>
            <person name="Jones C.D."/>
            <person name="Jordan W.C."/>
            <person name="Karpen G.H."/>
            <person name="Kataoka E."/>
            <person name="Keightley P.D."/>
            <person name="Kheradpour P."/>
            <person name="Kirkness E.F."/>
            <person name="Koerich L.B."/>
            <person name="Kristiansen K."/>
            <person name="Kudrna D."/>
            <person name="Kulathinal R.J."/>
            <person name="Kumar S."/>
            <person name="Kwok R."/>
            <person name="Lander E."/>
            <person name="Langley C.H."/>
            <person name="Lapoint R."/>
            <person name="Lazzaro B.P."/>
            <person name="Lee S.J."/>
            <person name="Levesque L."/>
            <person name="Li R."/>
            <person name="Lin C.F."/>
            <person name="Lin M.F."/>
            <person name="Lindblad-Toh K."/>
            <person name="Llopart A."/>
            <person name="Long M."/>
            <person name="Low L."/>
            <person name="Lozovsky E."/>
            <person name="Lu J."/>
            <person name="Luo M."/>
            <person name="Machado C.A."/>
            <person name="Makalowski W."/>
            <person name="Marzo M."/>
            <person name="Matsuda M."/>
            <person name="Matzkin L."/>
            <person name="McAllister B."/>
            <person name="McBride C.S."/>
            <person name="McKernan B."/>
            <person name="McKernan K."/>
            <person name="Mendez-Lago M."/>
            <person name="Minx P."/>
            <person name="Mollenhauer M.U."/>
            <person name="Montooth K."/>
            <person name="Mount S.M."/>
            <person name="Mu X."/>
            <person name="Myers E."/>
            <person name="Negre B."/>
            <person name="Newfeld S."/>
            <person name="Nielsen R."/>
            <person name="Noor M.A."/>
            <person name="O'Grady P."/>
            <person name="Pachter L."/>
            <person name="Papaceit M."/>
            <person name="Parisi M.J."/>
            <person name="Parisi M."/>
            <person name="Parts L."/>
            <person name="Pedersen J.S."/>
            <person name="Pesole G."/>
            <person name="Phillippy A.M."/>
            <person name="Ponting C.P."/>
            <person name="Pop M."/>
            <person name="Porcelli D."/>
            <person name="Powell J.R."/>
            <person name="Prohaska S."/>
            <person name="Pruitt K."/>
            <person name="Puig M."/>
            <person name="Quesneville H."/>
            <person name="Ram K.R."/>
            <person name="Rand D."/>
            <person name="Rasmussen M.D."/>
            <person name="Reed L.K."/>
            <person name="Reenan R."/>
            <person name="Reily A."/>
            <person name="Remington K.A."/>
            <person name="Rieger T.T."/>
            <person name="Ritchie M.G."/>
            <person name="Robin C."/>
            <person name="Rogers Y.H."/>
            <person name="Rohde C."/>
            <person name="Rozas J."/>
            <person name="Rubenfield M.J."/>
            <person name="Ruiz A."/>
            <person name="Russo S."/>
            <person name="Salzberg S.L."/>
            <person name="Sanchez-Gracia A."/>
            <person name="Saranga D.J."/>
            <person name="Sato H."/>
            <person name="Schaeffer S.W."/>
            <person name="Schatz M.C."/>
            <person name="Schlenke T."/>
            <person name="Schwartz R."/>
            <person name="Segarra C."/>
            <person name="Singh R.S."/>
            <person name="Sirot L."/>
            <person name="Sirota M."/>
            <person name="Sisneros N.B."/>
            <person name="Smith C.D."/>
            <person name="Smith T.F."/>
            <person name="Spieth J."/>
            <person name="Stage D.E."/>
            <person name="Stark A."/>
            <person name="Stephan W."/>
            <person name="Strausberg R.L."/>
            <person name="Strempel S."/>
            <person name="Sturgill D."/>
            <person name="Sutton G."/>
            <person name="Sutton G.G."/>
            <person name="Tao W."/>
            <person name="Teichmann S."/>
            <person name="Tobari Y.N."/>
            <person name="Tomimura Y."/>
            <person name="Tsolas J.M."/>
            <person name="Valente V.L."/>
            <person name="Venter E."/>
            <person name="Venter J.C."/>
            <person name="Vicario S."/>
            <person name="Vieira F.G."/>
            <person name="Vilella A.J."/>
            <person name="Villasante A."/>
            <person name="Walenz B."/>
            <person name="Wang J."/>
            <person name="Wasserman M."/>
            <person name="Watts T."/>
            <person name="Wilson D."/>
            <person name="Wilson R.K."/>
            <person name="Wing R.A."/>
            <person name="Wolfner M.F."/>
            <person name="Wong A."/>
            <person name="Wong G.K."/>
            <person name="Wu C.I."/>
            <person name="Wu G."/>
            <person name="Yamamoto D."/>
            <person name="Yang H.P."/>
            <person name="Yang S.P."/>
            <person name="Yorke J.A."/>
            <person name="Yoshida K."/>
            <person name="Zdobnov E."/>
            <person name="Zhang P."/>
            <person name="Zhang Y."/>
            <person name="Zimin A.V."/>
            <person name="Baldwin J."/>
            <person name="Abdouelleil A."/>
            <person name="Abdulkadir J."/>
            <person name="Abebe A."/>
            <person name="Abera B."/>
            <person name="Abreu J."/>
            <person name="Acer S.C."/>
            <person name="Aftuck L."/>
            <person name="Alexander A."/>
            <person name="An P."/>
            <person name="Anderson E."/>
            <person name="Anderson S."/>
            <person name="Arachi H."/>
            <person name="Azer M."/>
            <person name="Bachantsang P."/>
            <person name="Barry A."/>
            <person name="Bayul T."/>
            <person name="Berlin A."/>
            <person name="Bessette D."/>
            <person name="Bloom T."/>
            <person name="Blye J."/>
            <person name="Boguslavskiy L."/>
            <person name="Bonnet C."/>
            <person name="Boukhgalter B."/>
            <person name="Bourzgui I."/>
            <person name="Brown A."/>
            <person name="Cahill P."/>
            <person name="Channer S."/>
            <person name="Cheshatsang Y."/>
            <person name="Chuda L."/>
            <person name="Citroen M."/>
            <person name="Collymore A."/>
            <person name="Cooke P."/>
            <person name="Costello M."/>
            <person name="D'Aco K."/>
            <person name="Daza R."/>
            <person name="De Haan G."/>
            <person name="DeGray S."/>
            <person name="DeMaso C."/>
            <person name="Dhargay N."/>
            <person name="Dooley K."/>
            <person name="Dooley E."/>
            <person name="Doricent M."/>
            <person name="Dorje P."/>
            <person name="Dorjee K."/>
            <person name="Dupes A."/>
            <person name="Elong R."/>
            <person name="Falk J."/>
            <person name="Farina A."/>
            <person name="Faro S."/>
            <person name="Ferguson D."/>
            <person name="Fisher S."/>
            <person name="Foley C.D."/>
            <person name="Franke A."/>
            <person name="Friedrich D."/>
            <person name="Gadbois L."/>
            <person name="Gearin G."/>
            <person name="Gearin C.R."/>
            <person name="Giannoukos G."/>
            <person name="Goode T."/>
            <person name="Graham J."/>
            <person name="Grandbois E."/>
            <person name="Grewal S."/>
            <person name="Gyaltsen K."/>
            <person name="Hafez N."/>
            <person name="Hagos B."/>
            <person name="Hall J."/>
            <person name="Henson C."/>
            <person name="Hollinger A."/>
            <person name="Honan T."/>
            <person name="Huard M.D."/>
            <person name="Hughes L."/>
            <person name="Hurhula B."/>
            <person name="Husby M.E."/>
            <person name="Kamat A."/>
            <person name="Kanga B."/>
            <person name="Kashin S."/>
            <person name="Khazanovich D."/>
            <person name="Kisner P."/>
            <person name="Lance K."/>
            <person name="Lara M."/>
            <person name="Lee W."/>
            <person name="Lennon N."/>
            <person name="Letendre F."/>
            <person name="LeVine R."/>
            <person name="Lipovsky A."/>
            <person name="Liu X."/>
            <person name="Liu J."/>
            <person name="Liu S."/>
            <person name="Lokyitsang T."/>
            <person name="Lokyitsang Y."/>
            <person name="Lubonja R."/>
            <person name="Lui A."/>
            <person name="MacDonald P."/>
            <person name="Magnisalis V."/>
            <person name="Maru K."/>
            <person name="Matthews C."/>
            <person name="McCusker W."/>
            <person name="McDonough S."/>
            <person name="Mehta T."/>
            <person name="Meldrim J."/>
            <person name="Meneus L."/>
            <person name="Mihai O."/>
            <person name="Mihalev A."/>
            <person name="Mihova T."/>
            <person name="Mittelman R."/>
            <person name="Mlenga V."/>
            <person name="Montmayeur A."/>
            <person name="Mulrain L."/>
            <person name="Navidi A."/>
            <person name="Naylor J."/>
            <person name="Negash T."/>
            <person name="Nguyen T."/>
            <person name="Nguyen N."/>
            <person name="Nicol R."/>
            <person name="Norbu C."/>
            <person name="Norbu N."/>
            <person name="Novod N."/>
            <person name="O'Neill B."/>
            <person name="Osman S."/>
            <person name="Markiewicz E."/>
            <person name="Oyono O.L."/>
            <person name="Patti C."/>
            <person name="Phunkhang P."/>
            <person name="Pierre F."/>
            <person name="Priest M."/>
            <person name="Raghuraman S."/>
            <person name="Rege F."/>
            <person name="Reyes R."/>
            <person name="Rise C."/>
            <person name="Rogov P."/>
            <person name="Ross K."/>
            <person name="Ryan E."/>
            <person name="Settipalli S."/>
            <person name="Shea T."/>
            <person name="Sherpa N."/>
            <person name="Shi L."/>
            <person name="Shih D."/>
            <person name="Sparrow T."/>
            <person name="Spaulding J."/>
            <person name="Stalker J."/>
            <person name="Stange-Thomann N."/>
            <person name="Stavropoulos S."/>
            <person name="Stone C."/>
            <person name="Strader C."/>
            <person name="Tesfaye S."/>
            <person name="Thomson T."/>
            <person name="Thoulutsang Y."/>
            <person name="Thoulutsang D."/>
            <person name="Topham K."/>
            <person name="Topping I."/>
            <person name="Tsamla T."/>
            <person name="Vassiliev H."/>
            <person name="Vo A."/>
            <person name="Wangchuk T."/>
            <person name="Wangdi T."/>
            <person name="Weiand M."/>
            <person name="Wilkinson J."/>
            <person name="Wilson A."/>
            <person name="Yadav S."/>
            <person name="Young G."/>
            <person name="Yu Q."/>
            <person name="Zembek L."/>
            <person name="Zhong D."/>
            <person name="Zimmer A."/>
            <person name="Zwirko Z."/>
            <person name="Jaffe D.B."/>
            <person name="Alvarez P."/>
            <person name="Brockman W."/>
            <person name="Butler J."/>
            <person name="Chin C."/>
            <person name="Gnerre S."/>
            <person name="Grabherr M."/>
            <person name="Kleber M."/>
            <person name="Mauceli E."/>
            <person name="MacCallum I."/>
        </authorList>
    </citation>
    <scope>NUCLEOTIDE SEQUENCE [LARGE SCALE GENOMIC DNA]</scope>
    <source>
        <strain evidence="4 5">TSC#14021-0224.01</strain>
    </source>
</reference>
<gene>
    <name evidence="4" type="primary">Dere\GG13540</name>
    <name evidence="4" type="synonym">dere_GLEANR_13795</name>
    <name evidence="4" type="synonym">GG13540</name>
    <name evidence="4" type="ORF">Dere_GG13540</name>
</gene>